<comment type="similarity">
    <text evidence="7">Belongs to the binding-protein-dependent transport system permease family.</text>
</comment>
<name>A0ABT9CE99_9BACL</name>
<protein>
    <submittedName>
        <fullName evidence="9">Carbohydrate ABC transporter permease</fullName>
    </submittedName>
</protein>
<evidence type="ECO:0000256" key="7">
    <source>
        <dbReference type="RuleBase" id="RU363032"/>
    </source>
</evidence>
<keyword evidence="2 7" id="KW-0813">Transport</keyword>
<gene>
    <name evidence="9" type="ORF">Q5741_14365</name>
</gene>
<accession>A0ABT9CE99</accession>
<feature type="domain" description="ABC transmembrane type-1" evidence="8">
    <location>
        <begin position="90"/>
        <end position="280"/>
    </location>
</feature>
<proteinExistence type="inferred from homology"/>
<dbReference type="CDD" id="cd06261">
    <property type="entry name" value="TM_PBP2"/>
    <property type="match status" value="1"/>
</dbReference>
<keyword evidence="3" id="KW-1003">Cell membrane</keyword>
<dbReference type="EMBL" id="JAUQTB010000008">
    <property type="protein sequence ID" value="MDO7907590.1"/>
    <property type="molecule type" value="Genomic_DNA"/>
</dbReference>
<evidence type="ECO:0000256" key="2">
    <source>
        <dbReference type="ARBA" id="ARBA00022448"/>
    </source>
</evidence>
<dbReference type="Proteomes" id="UP001240171">
    <property type="component" value="Unassembled WGS sequence"/>
</dbReference>
<evidence type="ECO:0000259" key="8">
    <source>
        <dbReference type="PROSITE" id="PS50928"/>
    </source>
</evidence>
<comment type="subcellular location">
    <subcellularLocation>
        <location evidence="1 7">Cell membrane</location>
        <topology evidence="1 7">Multi-pass membrane protein</topology>
    </subcellularLocation>
</comment>
<keyword evidence="10" id="KW-1185">Reference proteome</keyword>
<evidence type="ECO:0000256" key="3">
    <source>
        <dbReference type="ARBA" id="ARBA00022475"/>
    </source>
</evidence>
<dbReference type="InterPro" id="IPR000515">
    <property type="entry name" value="MetI-like"/>
</dbReference>
<dbReference type="Gene3D" id="1.10.3720.10">
    <property type="entry name" value="MetI-like"/>
    <property type="match status" value="1"/>
</dbReference>
<feature type="transmembrane region" description="Helical" evidence="7">
    <location>
        <begin position="29"/>
        <end position="54"/>
    </location>
</feature>
<feature type="transmembrane region" description="Helical" evidence="7">
    <location>
        <begin position="210"/>
        <end position="234"/>
    </location>
</feature>
<feature type="transmembrane region" description="Helical" evidence="7">
    <location>
        <begin position="274"/>
        <end position="294"/>
    </location>
</feature>
<feature type="transmembrane region" description="Helical" evidence="7">
    <location>
        <begin position="94"/>
        <end position="113"/>
    </location>
</feature>
<dbReference type="PROSITE" id="PS50928">
    <property type="entry name" value="ABC_TM1"/>
    <property type="match status" value="1"/>
</dbReference>
<reference evidence="9 10" key="1">
    <citation type="submission" date="2023-07" db="EMBL/GenBank/DDBJ databases">
        <title>Paenibacillus sp. JX-17 nov. isolated from soil.</title>
        <authorList>
            <person name="Wan Y."/>
            <person name="Liu B."/>
        </authorList>
    </citation>
    <scope>NUCLEOTIDE SEQUENCE [LARGE SCALE GENOMIC DNA]</scope>
    <source>
        <strain evidence="9 10">JX-17</strain>
    </source>
</reference>
<dbReference type="PANTHER" id="PTHR43744">
    <property type="entry name" value="ABC TRANSPORTER PERMEASE PROTEIN MG189-RELATED-RELATED"/>
    <property type="match status" value="1"/>
</dbReference>
<evidence type="ECO:0000256" key="6">
    <source>
        <dbReference type="ARBA" id="ARBA00023136"/>
    </source>
</evidence>
<keyword evidence="5 7" id="KW-1133">Transmembrane helix</keyword>
<organism evidence="9 10">
    <name type="scientific">Paenibacillus lacisoli</name>
    <dbReference type="NCBI Taxonomy" id="3064525"/>
    <lineage>
        <taxon>Bacteria</taxon>
        <taxon>Bacillati</taxon>
        <taxon>Bacillota</taxon>
        <taxon>Bacilli</taxon>
        <taxon>Bacillales</taxon>
        <taxon>Paenibacillaceae</taxon>
        <taxon>Paenibacillus</taxon>
    </lineage>
</organism>
<feature type="transmembrane region" description="Helical" evidence="7">
    <location>
        <begin position="125"/>
        <end position="145"/>
    </location>
</feature>
<comment type="caution">
    <text evidence="9">The sequence shown here is derived from an EMBL/GenBank/DDBJ whole genome shotgun (WGS) entry which is preliminary data.</text>
</comment>
<feature type="transmembrane region" description="Helical" evidence="7">
    <location>
        <begin position="151"/>
        <end position="171"/>
    </location>
</feature>
<sequence length="309" mass="34694">MEIVEPAQPAQPAAPRPVNNRSSDRIMEIVLYAVAVVLLVILIYPLYFIIIASFSDPASVANGQVWLFPRGFTLAGYQELLKHSNIWIGYRNTILYTVVGTAISLVVNISAAYALSRRDLVGRKYINIFFIFTMFFNGGLIPTFLTIKSFHLYDTFLVMVLPFSVAVYNIIVARTFFQNSLPEDLWEAAQIDGCGNLRYYVRVVLPLSKAVISVVALWTAVGLWNSYFNALIYLKDPKLHPLQLILRNILITNQMQSSMGTGEAAAVALRLANLMRYSVIIIATVPIMCMYPFVQKYFNQGVMIGAVKQ</sequence>
<dbReference type="RefSeq" id="WP_305024799.1">
    <property type="nucleotide sequence ID" value="NZ_JAUQTB010000008.1"/>
</dbReference>
<evidence type="ECO:0000313" key="10">
    <source>
        <dbReference type="Proteomes" id="UP001240171"/>
    </source>
</evidence>
<evidence type="ECO:0000256" key="1">
    <source>
        <dbReference type="ARBA" id="ARBA00004651"/>
    </source>
</evidence>
<dbReference type="SUPFAM" id="SSF161098">
    <property type="entry name" value="MetI-like"/>
    <property type="match status" value="1"/>
</dbReference>
<keyword evidence="4 7" id="KW-0812">Transmembrane</keyword>
<dbReference type="Pfam" id="PF00528">
    <property type="entry name" value="BPD_transp_1"/>
    <property type="match status" value="1"/>
</dbReference>
<dbReference type="InterPro" id="IPR035906">
    <property type="entry name" value="MetI-like_sf"/>
</dbReference>
<evidence type="ECO:0000256" key="4">
    <source>
        <dbReference type="ARBA" id="ARBA00022692"/>
    </source>
</evidence>
<evidence type="ECO:0000313" key="9">
    <source>
        <dbReference type="EMBL" id="MDO7907590.1"/>
    </source>
</evidence>
<keyword evidence="6 7" id="KW-0472">Membrane</keyword>
<evidence type="ECO:0000256" key="5">
    <source>
        <dbReference type="ARBA" id="ARBA00022989"/>
    </source>
</evidence>
<dbReference type="PANTHER" id="PTHR43744:SF9">
    <property type="entry name" value="POLYGALACTURONAN_RHAMNOGALACTURONAN TRANSPORT SYSTEM PERMEASE PROTEIN YTCP"/>
    <property type="match status" value="1"/>
</dbReference>